<proteinExistence type="predicted"/>
<dbReference type="InterPro" id="IPR009091">
    <property type="entry name" value="RCC1/BLIP-II"/>
</dbReference>
<comment type="caution">
    <text evidence="1">The sequence shown here is derived from an EMBL/GenBank/DDBJ whole genome shotgun (WGS) entry which is preliminary data.</text>
</comment>
<dbReference type="InterPro" id="IPR051553">
    <property type="entry name" value="Ran_GTPase-activating"/>
</dbReference>
<name>A0ABT0WN10_9BURK</name>
<evidence type="ECO:0000313" key="2">
    <source>
        <dbReference type="Proteomes" id="UP001202243"/>
    </source>
</evidence>
<dbReference type="PANTHER" id="PTHR45982">
    <property type="entry name" value="REGULATOR OF CHROMOSOME CONDENSATION"/>
    <property type="match status" value="1"/>
</dbReference>
<dbReference type="EMBL" id="JAMQGR010000002">
    <property type="protein sequence ID" value="MCM2565451.1"/>
    <property type="molecule type" value="Genomic_DNA"/>
</dbReference>
<dbReference type="Pfam" id="PF13540">
    <property type="entry name" value="RCC1_2"/>
    <property type="match status" value="1"/>
</dbReference>
<dbReference type="SUPFAM" id="SSF50985">
    <property type="entry name" value="RCC1/BLIP-II"/>
    <property type="match status" value="2"/>
</dbReference>
<protein>
    <recommendedName>
        <fullName evidence="3">Regulator of chromosome condensation (RCC1) repeat protein</fullName>
    </recommendedName>
</protein>
<evidence type="ECO:0008006" key="3">
    <source>
        <dbReference type="Google" id="ProtNLM"/>
    </source>
</evidence>
<evidence type="ECO:0000313" key="1">
    <source>
        <dbReference type="EMBL" id="MCM2565451.1"/>
    </source>
</evidence>
<dbReference type="PANTHER" id="PTHR45982:SF1">
    <property type="entry name" value="REGULATOR OF CHROMOSOME CONDENSATION"/>
    <property type="match status" value="1"/>
</dbReference>
<sequence length="391" mass="40535">MVTIFTVTGSNLPDNMQFALTDCAGIAELSGGSSTQRQFSCTPTGQSGARQGAVSASAGAASPLHKLSVDYQAIAAFVTSLNWRYAALKSDGTLWGWNPLQPVPVKIGDGYADVAVSIAATLAIKKDGSLWSWGNSNDAGIQGNGTSGSNATPVQIGSDFVKVVVKGERSVAGENAEALKKDGSLWVWGARSLQQPNAIEPELTPRMIDTGYVDIARGSGGASLGLKRDGSVWTWTQNLANQPFTPVKIADGYVAIATSYDAVYGLKADHSLWNWGGNAPNQAPAATPTAATPVKVGDGFVSISAGTYYALAVKSDGTLWAGGDGNNGQFGDGQFNRGAFRQVGTGIAAAWAGSACSFIQKTDGSLWAAGFCDLGDGKYARYMLTPEPVTL</sequence>
<dbReference type="Proteomes" id="UP001202243">
    <property type="component" value="Unassembled WGS sequence"/>
</dbReference>
<reference evidence="1 2" key="1">
    <citation type="submission" date="2022-06" db="EMBL/GenBank/DDBJ databases">
        <title>Janthinobacterium kumbetensis sp. nov., isolated from spring water in Turkey.</title>
        <authorList>
            <person name="Inan Bektas K."/>
            <person name="Belduz A.A."/>
            <person name="Canakci S."/>
            <person name="Nalcaoglu A."/>
            <person name="Ceylan E."/>
            <person name="Kati H."/>
        </authorList>
    </citation>
    <scope>NUCLEOTIDE SEQUENCE [LARGE SCALE GENOMIC DNA]</scope>
    <source>
        <strain evidence="1 2">GK</strain>
    </source>
</reference>
<organism evidence="1 2">
    <name type="scientific">Janthinobacterium kumbetense</name>
    <dbReference type="NCBI Taxonomy" id="2950280"/>
    <lineage>
        <taxon>Bacteria</taxon>
        <taxon>Pseudomonadati</taxon>
        <taxon>Pseudomonadota</taxon>
        <taxon>Betaproteobacteria</taxon>
        <taxon>Burkholderiales</taxon>
        <taxon>Oxalobacteraceae</taxon>
        <taxon>Janthinobacterium</taxon>
    </lineage>
</organism>
<dbReference type="Gene3D" id="2.130.10.30">
    <property type="entry name" value="Regulator of chromosome condensation 1/beta-lactamase-inhibitor protein II"/>
    <property type="match status" value="2"/>
</dbReference>
<accession>A0ABT0WN10</accession>
<keyword evidence="2" id="KW-1185">Reference proteome</keyword>
<gene>
    <name evidence="1" type="ORF">NCG91_07550</name>
</gene>
<dbReference type="RefSeq" id="WP_251349256.1">
    <property type="nucleotide sequence ID" value="NZ_JAMQGR010000002.1"/>
</dbReference>